<reference evidence="2" key="1">
    <citation type="journal article" date="2022" name="Mol. Ecol. Resour.">
        <title>The genomes of chicory, endive, great burdock and yacon provide insights into Asteraceae palaeo-polyploidization history and plant inulin production.</title>
        <authorList>
            <person name="Fan W."/>
            <person name="Wang S."/>
            <person name="Wang H."/>
            <person name="Wang A."/>
            <person name="Jiang F."/>
            <person name="Liu H."/>
            <person name="Zhao H."/>
            <person name="Xu D."/>
            <person name="Zhang Y."/>
        </authorList>
    </citation>
    <scope>NUCLEOTIDE SEQUENCE [LARGE SCALE GENOMIC DNA]</scope>
    <source>
        <strain evidence="2">cv. Yunnan</strain>
    </source>
</reference>
<dbReference type="EMBL" id="CM042042">
    <property type="protein sequence ID" value="KAI3704778.1"/>
    <property type="molecule type" value="Genomic_DNA"/>
</dbReference>
<comment type="caution">
    <text evidence="1">The sequence shown here is derived from an EMBL/GenBank/DDBJ whole genome shotgun (WGS) entry which is preliminary data.</text>
</comment>
<protein>
    <submittedName>
        <fullName evidence="1">Uncharacterized protein</fullName>
    </submittedName>
</protein>
<dbReference type="Proteomes" id="UP001056120">
    <property type="component" value="Linkage Group LG25"/>
</dbReference>
<keyword evidence="2" id="KW-1185">Reference proteome</keyword>
<reference evidence="1 2" key="2">
    <citation type="journal article" date="2022" name="Mol. Ecol. Resour.">
        <title>The genomes of chicory, endive, great burdock and yacon provide insights into Asteraceae paleo-polyploidization history and plant inulin production.</title>
        <authorList>
            <person name="Fan W."/>
            <person name="Wang S."/>
            <person name="Wang H."/>
            <person name="Wang A."/>
            <person name="Jiang F."/>
            <person name="Liu H."/>
            <person name="Zhao H."/>
            <person name="Xu D."/>
            <person name="Zhang Y."/>
        </authorList>
    </citation>
    <scope>NUCLEOTIDE SEQUENCE [LARGE SCALE GENOMIC DNA]</scope>
    <source>
        <strain evidence="2">cv. Yunnan</strain>
        <tissue evidence="1">Leaves</tissue>
    </source>
</reference>
<gene>
    <name evidence="1" type="ORF">L1987_75007</name>
</gene>
<sequence length="206" mass="22520">MEIRGFGFLSPSSSSPFSNSPAIITVTQSTNIFSVLPQIPSLLIVLATVIGFRGYAVGTVGYCKVLWMNLQLLVILAFMLVIIVFIPIDGGGGNKAQSHMLWRSRRTTLSGMAKALDLLGLRACLRQSLVDFGDGYHLHGATGLNMNVFSCWCSVVEEAMLQPLVSTTTTTVDDCKKLAPSFDHALDIFFFRFSLNSHGETVEHQE</sequence>
<accession>A0ACB9A5X4</accession>
<proteinExistence type="predicted"/>
<name>A0ACB9A5X4_9ASTR</name>
<evidence type="ECO:0000313" key="1">
    <source>
        <dbReference type="EMBL" id="KAI3704778.1"/>
    </source>
</evidence>
<evidence type="ECO:0000313" key="2">
    <source>
        <dbReference type="Proteomes" id="UP001056120"/>
    </source>
</evidence>
<organism evidence="1 2">
    <name type="scientific">Smallanthus sonchifolius</name>
    <dbReference type="NCBI Taxonomy" id="185202"/>
    <lineage>
        <taxon>Eukaryota</taxon>
        <taxon>Viridiplantae</taxon>
        <taxon>Streptophyta</taxon>
        <taxon>Embryophyta</taxon>
        <taxon>Tracheophyta</taxon>
        <taxon>Spermatophyta</taxon>
        <taxon>Magnoliopsida</taxon>
        <taxon>eudicotyledons</taxon>
        <taxon>Gunneridae</taxon>
        <taxon>Pentapetalae</taxon>
        <taxon>asterids</taxon>
        <taxon>campanulids</taxon>
        <taxon>Asterales</taxon>
        <taxon>Asteraceae</taxon>
        <taxon>Asteroideae</taxon>
        <taxon>Heliantheae alliance</taxon>
        <taxon>Millerieae</taxon>
        <taxon>Smallanthus</taxon>
    </lineage>
</organism>